<dbReference type="PROSITE" id="PS01129">
    <property type="entry name" value="PSI_RLU"/>
    <property type="match status" value="1"/>
</dbReference>
<dbReference type="AlphaFoldDB" id="A0A0A5G9A6"/>
<dbReference type="InterPro" id="IPR006225">
    <property type="entry name" value="PsdUridine_synth_RluC/D"/>
</dbReference>
<accession>A0A0A5G9A6</accession>
<gene>
    <name evidence="8" type="ORF">N784_13800</name>
</gene>
<evidence type="ECO:0000256" key="2">
    <source>
        <dbReference type="ARBA" id="ARBA00010876"/>
    </source>
</evidence>
<keyword evidence="5" id="KW-0694">RNA-binding</keyword>
<evidence type="ECO:0000256" key="4">
    <source>
        <dbReference type="PIRSR" id="PIRSR606225-1"/>
    </source>
</evidence>
<dbReference type="GO" id="GO:0009982">
    <property type="term" value="F:pseudouridine synthase activity"/>
    <property type="evidence" value="ECO:0007669"/>
    <property type="project" value="InterPro"/>
</dbReference>
<dbReference type="GO" id="GO:0000455">
    <property type="term" value="P:enzyme-directed rRNA pseudouridine synthesis"/>
    <property type="evidence" value="ECO:0007669"/>
    <property type="project" value="TreeGrafter"/>
</dbReference>
<dbReference type="PANTHER" id="PTHR21600:SF44">
    <property type="entry name" value="RIBOSOMAL LARGE SUBUNIT PSEUDOURIDINE SYNTHASE D"/>
    <property type="match status" value="1"/>
</dbReference>
<proteinExistence type="inferred from homology"/>
<comment type="function">
    <text evidence="6">Responsible for synthesis of pseudouridine from uracil.</text>
</comment>
<dbReference type="STRING" id="1385512.N784_13800"/>
<evidence type="ECO:0000256" key="1">
    <source>
        <dbReference type="ARBA" id="ARBA00000073"/>
    </source>
</evidence>
<dbReference type="InterPro" id="IPR050188">
    <property type="entry name" value="RluA_PseudoU_synthase"/>
</dbReference>
<dbReference type="GO" id="GO:0140098">
    <property type="term" value="F:catalytic activity, acting on RNA"/>
    <property type="evidence" value="ECO:0007669"/>
    <property type="project" value="UniProtKB-ARBA"/>
</dbReference>
<evidence type="ECO:0000256" key="5">
    <source>
        <dbReference type="PROSITE-ProRule" id="PRU00182"/>
    </source>
</evidence>
<dbReference type="Pfam" id="PF00849">
    <property type="entry name" value="PseudoU_synth_2"/>
    <property type="match status" value="1"/>
</dbReference>
<dbReference type="SUPFAM" id="SSF55174">
    <property type="entry name" value="Alpha-L RNA-binding motif"/>
    <property type="match status" value="1"/>
</dbReference>
<reference evidence="8 9" key="1">
    <citation type="submission" date="2013-08" db="EMBL/GenBank/DDBJ databases">
        <authorList>
            <person name="Huang J."/>
            <person name="Wang G."/>
        </authorList>
    </citation>
    <scope>NUCLEOTIDE SEQUENCE [LARGE SCALE GENOMIC DNA]</scope>
    <source>
        <strain evidence="8 9">JSM 072002</strain>
    </source>
</reference>
<dbReference type="InterPro" id="IPR006224">
    <property type="entry name" value="PsdUridine_synth_RluA-like_CS"/>
</dbReference>
<evidence type="ECO:0000313" key="8">
    <source>
        <dbReference type="EMBL" id="KGX87695.1"/>
    </source>
</evidence>
<comment type="catalytic activity">
    <reaction evidence="1 6">
        <text>a uridine in RNA = a pseudouridine in RNA</text>
        <dbReference type="Rhea" id="RHEA:48348"/>
        <dbReference type="Rhea" id="RHEA-COMP:12068"/>
        <dbReference type="Rhea" id="RHEA-COMP:12069"/>
        <dbReference type="ChEBI" id="CHEBI:65314"/>
        <dbReference type="ChEBI" id="CHEBI:65315"/>
    </reaction>
</comment>
<dbReference type="EMBL" id="AVPG01000005">
    <property type="protein sequence ID" value="KGX87695.1"/>
    <property type="molecule type" value="Genomic_DNA"/>
</dbReference>
<dbReference type="CDD" id="cd00165">
    <property type="entry name" value="S4"/>
    <property type="match status" value="1"/>
</dbReference>
<dbReference type="InterPro" id="IPR006145">
    <property type="entry name" value="PsdUridine_synth_RsuA/RluA"/>
</dbReference>
<dbReference type="NCBIfam" id="TIGR00005">
    <property type="entry name" value="rluA_subfam"/>
    <property type="match status" value="1"/>
</dbReference>
<dbReference type="EC" id="5.4.99.-" evidence="6"/>
<dbReference type="Gene3D" id="3.10.290.10">
    <property type="entry name" value="RNA-binding S4 domain"/>
    <property type="match status" value="1"/>
</dbReference>
<dbReference type="eggNOG" id="COG0564">
    <property type="taxonomic scope" value="Bacteria"/>
</dbReference>
<dbReference type="InterPro" id="IPR036986">
    <property type="entry name" value="S4_RNA-bd_sf"/>
</dbReference>
<feature type="domain" description="Pseudouridine synthase RsuA/RluA-like" evidence="7">
    <location>
        <begin position="92"/>
        <end position="244"/>
    </location>
</feature>
<dbReference type="RefSeq" id="WP_036833045.1">
    <property type="nucleotide sequence ID" value="NZ_AVPG01000005.1"/>
</dbReference>
<evidence type="ECO:0000313" key="9">
    <source>
        <dbReference type="Proteomes" id="UP000030401"/>
    </source>
</evidence>
<sequence length="300" mass="33969">MKKKKTNQEEQWKRYTVVEKTTLLPYLQQALSHLSRNAVKSILTKGKVEVDGEIITQHNQPLYKGQIVTIRKEGKASTSLLRGLTILYEDDDVIVVVKASGLLSIASGKEANNTAYRQLSNYVKGKHPRNRIFIVHRLDRDTSGVMMFAKSEQVKKKLQDRWKDIVKKRTYVALVEGVLKQPTGTITSWLKETKTHLMYASDKPNGGKKAITHYQVLQSNGPYSLIELELETGRKNQIRVHMQQIGHPIAGDKKYGASTNPLKRLGLHAKELTFKHPRTGKVLQFESSVPSQFGKEVKGK</sequence>
<dbReference type="InterPro" id="IPR020103">
    <property type="entry name" value="PsdUridine_synth_cat_dom_sf"/>
</dbReference>
<dbReference type="CDD" id="cd02869">
    <property type="entry name" value="PseudoU_synth_RluA_like"/>
    <property type="match status" value="1"/>
</dbReference>
<keyword evidence="9" id="KW-1185">Reference proteome</keyword>
<protein>
    <recommendedName>
        <fullName evidence="6">Pseudouridine synthase</fullName>
        <ecNumber evidence="6">5.4.99.-</ecNumber>
    </recommendedName>
</protein>
<evidence type="ECO:0000256" key="3">
    <source>
        <dbReference type="ARBA" id="ARBA00023235"/>
    </source>
</evidence>
<feature type="active site" evidence="4">
    <location>
        <position position="139"/>
    </location>
</feature>
<keyword evidence="3 6" id="KW-0413">Isomerase</keyword>
<dbReference type="Gene3D" id="3.30.2350.10">
    <property type="entry name" value="Pseudouridine synthase"/>
    <property type="match status" value="1"/>
</dbReference>
<dbReference type="SUPFAM" id="SSF55120">
    <property type="entry name" value="Pseudouridine synthase"/>
    <property type="match status" value="1"/>
</dbReference>
<organism evidence="8 9">
    <name type="scientific">Pontibacillus litoralis JSM 072002</name>
    <dbReference type="NCBI Taxonomy" id="1385512"/>
    <lineage>
        <taxon>Bacteria</taxon>
        <taxon>Bacillati</taxon>
        <taxon>Bacillota</taxon>
        <taxon>Bacilli</taxon>
        <taxon>Bacillales</taxon>
        <taxon>Bacillaceae</taxon>
        <taxon>Pontibacillus</taxon>
    </lineage>
</organism>
<dbReference type="PROSITE" id="PS50889">
    <property type="entry name" value="S4"/>
    <property type="match status" value="1"/>
</dbReference>
<comment type="similarity">
    <text evidence="2 6">Belongs to the pseudouridine synthase RluA family.</text>
</comment>
<dbReference type="PANTHER" id="PTHR21600">
    <property type="entry name" value="MITOCHONDRIAL RNA PSEUDOURIDINE SYNTHASE"/>
    <property type="match status" value="1"/>
</dbReference>
<dbReference type="GO" id="GO:0003723">
    <property type="term" value="F:RNA binding"/>
    <property type="evidence" value="ECO:0007669"/>
    <property type="project" value="UniProtKB-KW"/>
</dbReference>
<name>A0A0A5G9A6_9BACI</name>
<dbReference type="OrthoDB" id="9807829at2"/>
<evidence type="ECO:0000256" key="6">
    <source>
        <dbReference type="RuleBase" id="RU362028"/>
    </source>
</evidence>
<evidence type="ECO:0000259" key="7">
    <source>
        <dbReference type="Pfam" id="PF00849"/>
    </source>
</evidence>
<comment type="caution">
    <text evidence="8">The sequence shown here is derived from an EMBL/GenBank/DDBJ whole genome shotgun (WGS) entry which is preliminary data.</text>
</comment>
<dbReference type="Proteomes" id="UP000030401">
    <property type="component" value="Unassembled WGS sequence"/>
</dbReference>